<evidence type="ECO:0000313" key="3">
    <source>
        <dbReference type="EMBL" id="KAF2811188.1"/>
    </source>
</evidence>
<feature type="region of interest" description="Disordered" evidence="2">
    <location>
        <begin position="70"/>
        <end position="134"/>
    </location>
</feature>
<sequence>MATTARTADDALTYESDALAGANAAIEAILQLEEAHDCRSDLKADLGELEKDLHSIDQEMGTLERHIDELRAITPSTPTNDIPEIPRRRAEGQPRGIKALGKTHNERSEKAKKKSKDAKTKQRKGEEERNGTKR</sequence>
<evidence type="ECO:0000256" key="1">
    <source>
        <dbReference type="SAM" id="Coils"/>
    </source>
</evidence>
<dbReference type="GeneID" id="54468882"/>
<dbReference type="EMBL" id="MU003699">
    <property type="protein sequence ID" value="KAF2811188.1"/>
    <property type="molecule type" value="Genomic_DNA"/>
</dbReference>
<protein>
    <submittedName>
        <fullName evidence="3 5">Uncharacterized protein</fullName>
    </submittedName>
</protein>
<dbReference type="RefSeq" id="XP_033578152.1">
    <property type="nucleotide sequence ID" value="XM_033727989.1"/>
</dbReference>
<dbReference type="AlphaFoldDB" id="A0A6A6YRK5"/>
<organism evidence="3">
    <name type="scientific">Mytilinidion resinicola</name>
    <dbReference type="NCBI Taxonomy" id="574789"/>
    <lineage>
        <taxon>Eukaryota</taxon>
        <taxon>Fungi</taxon>
        <taxon>Dikarya</taxon>
        <taxon>Ascomycota</taxon>
        <taxon>Pezizomycotina</taxon>
        <taxon>Dothideomycetes</taxon>
        <taxon>Pleosporomycetidae</taxon>
        <taxon>Mytilinidiales</taxon>
        <taxon>Mytilinidiaceae</taxon>
        <taxon>Mytilinidion</taxon>
    </lineage>
</organism>
<feature type="compositionally biased region" description="Basic and acidic residues" evidence="2">
    <location>
        <begin position="117"/>
        <end position="134"/>
    </location>
</feature>
<proteinExistence type="predicted"/>
<dbReference type="OrthoDB" id="10627839at2759"/>
<reference evidence="3 5" key="1">
    <citation type="journal article" date="2020" name="Stud. Mycol.">
        <title>101 Dothideomycetes genomes: a test case for predicting lifestyles and emergence of pathogens.</title>
        <authorList>
            <person name="Haridas S."/>
            <person name="Albert R."/>
            <person name="Binder M."/>
            <person name="Bloem J."/>
            <person name="Labutti K."/>
            <person name="Salamov A."/>
            <person name="Andreopoulos B."/>
            <person name="Baker S."/>
            <person name="Barry K."/>
            <person name="Bills G."/>
            <person name="Bluhm B."/>
            <person name="Cannon C."/>
            <person name="Castanera R."/>
            <person name="Culley D."/>
            <person name="Daum C."/>
            <person name="Ezra D."/>
            <person name="Gonzalez J."/>
            <person name="Henrissat B."/>
            <person name="Kuo A."/>
            <person name="Liang C."/>
            <person name="Lipzen A."/>
            <person name="Lutzoni F."/>
            <person name="Magnuson J."/>
            <person name="Mondo S."/>
            <person name="Nolan M."/>
            <person name="Ohm R."/>
            <person name="Pangilinan J."/>
            <person name="Park H.-J."/>
            <person name="Ramirez L."/>
            <person name="Alfaro M."/>
            <person name="Sun H."/>
            <person name="Tritt A."/>
            <person name="Yoshinaga Y."/>
            <person name="Zwiers L.-H."/>
            <person name="Turgeon B."/>
            <person name="Goodwin S."/>
            <person name="Spatafora J."/>
            <person name="Crous P."/>
            <person name="Grigoriev I."/>
        </authorList>
    </citation>
    <scope>NUCLEOTIDE SEQUENCE</scope>
    <source>
        <strain evidence="3 5">CBS 304.34</strain>
    </source>
</reference>
<evidence type="ECO:0000256" key="2">
    <source>
        <dbReference type="SAM" id="MobiDB-lite"/>
    </source>
</evidence>
<accession>A0A6A6YRK5</accession>
<feature type="coiled-coil region" evidence="1">
    <location>
        <begin position="32"/>
        <end position="66"/>
    </location>
</feature>
<keyword evidence="4" id="KW-1185">Reference proteome</keyword>
<keyword evidence="1" id="KW-0175">Coiled coil</keyword>
<gene>
    <name evidence="3 5" type="ORF">BDZ99DRAFT_570439</name>
</gene>
<evidence type="ECO:0000313" key="4">
    <source>
        <dbReference type="Proteomes" id="UP000504636"/>
    </source>
</evidence>
<dbReference type="Proteomes" id="UP000504636">
    <property type="component" value="Unplaced"/>
</dbReference>
<evidence type="ECO:0000313" key="5">
    <source>
        <dbReference type="RefSeq" id="XP_033578152.1"/>
    </source>
</evidence>
<reference evidence="5" key="3">
    <citation type="submission" date="2025-04" db="UniProtKB">
        <authorList>
            <consortium name="RefSeq"/>
        </authorList>
    </citation>
    <scope>IDENTIFICATION</scope>
    <source>
        <strain evidence="5">CBS 304.34</strain>
    </source>
</reference>
<reference evidence="5" key="2">
    <citation type="submission" date="2020-04" db="EMBL/GenBank/DDBJ databases">
        <authorList>
            <consortium name="NCBI Genome Project"/>
        </authorList>
    </citation>
    <scope>NUCLEOTIDE SEQUENCE</scope>
    <source>
        <strain evidence="5">CBS 304.34</strain>
    </source>
</reference>
<name>A0A6A6YRK5_9PEZI</name>